<sequence length="73" mass="8135">MASITLSLRMFLMYFALIGLAAYWGFSVVSSQVKPTIRQTTEEALVEMSNLLAEFALPLVLNAEVLDSDSYEQ</sequence>
<name>A0A1Y5HY02_OLEAN</name>
<proteinExistence type="predicted"/>
<comment type="caution">
    <text evidence="1">The sequence shown here is derived from an EMBL/GenBank/DDBJ whole genome shotgun (WGS) entry which is preliminary data.</text>
</comment>
<evidence type="ECO:0000313" key="2">
    <source>
        <dbReference type="Proteomes" id="UP000227088"/>
    </source>
</evidence>
<protein>
    <recommendedName>
        <fullName evidence="3">Two-component sensor histidine kinase</fullName>
    </recommendedName>
</protein>
<evidence type="ECO:0008006" key="3">
    <source>
        <dbReference type="Google" id="ProtNLM"/>
    </source>
</evidence>
<reference evidence="2" key="1">
    <citation type="journal article" date="2017" name="Proc. Natl. Acad. Sci. U.S.A.">
        <title>Simulation of Deepwater Horizon oil plume reveals substrate specialization within a complex community of hydrocarbon degraders.</title>
        <authorList>
            <person name="Hu P."/>
            <person name="Dubinsky E.A."/>
            <person name="Probst A.J."/>
            <person name="Wang J."/>
            <person name="Sieber C.M.K."/>
            <person name="Tom L.M."/>
            <person name="Gardinali P."/>
            <person name="Banfield J.F."/>
            <person name="Atlas R.M."/>
            <person name="Andersen G.L."/>
        </authorList>
    </citation>
    <scope>NUCLEOTIDE SEQUENCE [LARGE SCALE GENOMIC DNA]</scope>
</reference>
<feature type="non-terminal residue" evidence="1">
    <location>
        <position position="73"/>
    </location>
</feature>
<accession>A0A1Y5HY02</accession>
<dbReference type="Proteomes" id="UP000227088">
    <property type="component" value="Unassembled WGS sequence"/>
</dbReference>
<evidence type="ECO:0000313" key="1">
    <source>
        <dbReference type="EMBL" id="OUS39962.1"/>
    </source>
</evidence>
<gene>
    <name evidence="1" type="ORF">A9R00_08410</name>
</gene>
<dbReference type="AlphaFoldDB" id="A0A1Y5HY02"/>
<dbReference type="EMBL" id="MABE01000485">
    <property type="protein sequence ID" value="OUS39962.1"/>
    <property type="molecule type" value="Genomic_DNA"/>
</dbReference>
<organism evidence="1 2">
    <name type="scientific">Oleispira antarctica</name>
    <dbReference type="NCBI Taxonomy" id="188908"/>
    <lineage>
        <taxon>Bacteria</taxon>
        <taxon>Pseudomonadati</taxon>
        <taxon>Pseudomonadota</taxon>
        <taxon>Gammaproteobacteria</taxon>
        <taxon>Oceanospirillales</taxon>
        <taxon>Oceanospirillaceae</taxon>
        <taxon>Oleispira</taxon>
    </lineage>
</organism>